<organism evidence="1 2">
    <name type="scientific">Streptomyces niveus</name>
    <name type="common">Streptomyces spheroides</name>
    <dbReference type="NCBI Taxonomy" id="193462"/>
    <lineage>
        <taxon>Bacteria</taxon>
        <taxon>Bacillati</taxon>
        <taxon>Actinomycetota</taxon>
        <taxon>Actinomycetes</taxon>
        <taxon>Kitasatosporales</taxon>
        <taxon>Streptomycetaceae</taxon>
        <taxon>Streptomyces</taxon>
    </lineage>
</organism>
<accession>A0ABZ2A036</accession>
<keyword evidence="2" id="KW-1185">Reference proteome</keyword>
<protein>
    <submittedName>
        <fullName evidence="1">Uncharacterized protein</fullName>
    </submittedName>
</protein>
<reference evidence="1" key="1">
    <citation type="submission" date="2022-10" db="EMBL/GenBank/DDBJ databases">
        <title>The complete genomes of actinobacterial strains from the NBC collection.</title>
        <authorList>
            <person name="Joergensen T.S."/>
            <person name="Alvarez Arevalo M."/>
            <person name="Sterndorff E.B."/>
            <person name="Faurdal D."/>
            <person name="Vuksanovic O."/>
            <person name="Mourched A.-S."/>
            <person name="Charusanti P."/>
            <person name="Shaw S."/>
            <person name="Blin K."/>
            <person name="Weber T."/>
        </authorList>
    </citation>
    <scope>NUCLEOTIDE SEQUENCE</scope>
    <source>
        <strain evidence="1">NBC_01432</strain>
    </source>
</reference>
<evidence type="ECO:0000313" key="1">
    <source>
        <dbReference type="EMBL" id="WUX51264.1"/>
    </source>
</evidence>
<sequence length="108" mass="12548">MPIPAQQNLPGLSVLPYARKPSTLAEQFEHFDREHPWVYCALEQLVSQRLASGARRVGMKALFEALRWRHPRGMKGLNNNYTAFYARQLLAAHPEWAPVIEIRRRRTP</sequence>
<gene>
    <name evidence="1" type="ORF">OG442_06755</name>
</gene>
<dbReference type="Proteomes" id="UP001432209">
    <property type="component" value="Chromosome"/>
</dbReference>
<dbReference type="EMBL" id="CP109495">
    <property type="protein sequence ID" value="WUX51264.1"/>
    <property type="molecule type" value="Genomic_DNA"/>
</dbReference>
<proteinExistence type="predicted"/>
<dbReference type="RefSeq" id="WP_023537564.1">
    <property type="nucleotide sequence ID" value="NZ_CP109495.1"/>
</dbReference>
<evidence type="ECO:0000313" key="2">
    <source>
        <dbReference type="Proteomes" id="UP001432209"/>
    </source>
</evidence>
<name>A0ABZ2A036_STRNV</name>